<feature type="compositionally biased region" description="Basic and acidic residues" evidence="1">
    <location>
        <begin position="136"/>
        <end position="146"/>
    </location>
</feature>
<dbReference type="AlphaFoldDB" id="A0A914HKV0"/>
<keyword evidence="2" id="KW-0732">Signal</keyword>
<protein>
    <submittedName>
        <fullName evidence="4">Secreted protein</fullName>
    </submittedName>
</protein>
<dbReference type="Proteomes" id="UP000887572">
    <property type="component" value="Unplaced"/>
</dbReference>
<keyword evidence="3" id="KW-1185">Reference proteome</keyword>
<feature type="compositionally biased region" description="Basic and acidic residues" evidence="1">
    <location>
        <begin position="88"/>
        <end position="124"/>
    </location>
</feature>
<evidence type="ECO:0000313" key="4">
    <source>
        <dbReference type="WBParaSite" id="Gr19_v10_g2064.t1"/>
    </source>
</evidence>
<dbReference type="WBParaSite" id="Gr19_v10_g2064.t1">
    <property type="protein sequence ID" value="Gr19_v10_g2064.t1"/>
    <property type="gene ID" value="Gr19_v10_g2064"/>
</dbReference>
<feature type="region of interest" description="Disordered" evidence="1">
    <location>
        <begin position="81"/>
        <end position="146"/>
    </location>
</feature>
<sequence length="146" mass="15935">MLFYPLFLPNLLLTLLGIASVAGNSPSKQKHASVSTHSMEISGTAPKHKNVPRIILNGRTLEIPEGSNPVHVLNSHMAAIRTAQLEKNTQKNREIKPSASGGRDEGFATAERDETSSTTRRDEATATARRARSRRAREQHGEDGDV</sequence>
<evidence type="ECO:0000313" key="3">
    <source>
        <dbReference type="Proteomes" id="UP000887572"/>
    </source>
</evidence>
<evidence type="ECO:0000256" key="2">
    <source>
        <dbReference type="SAM" id="SignalP"/>
    </source>
</evidence>
<evidence type="ECO:0000256" key="1">
    <source>
        <dbReference type="SAM" id="MobiDB-lite"/>
    </source>
</evidence>
<organism evidence="3 4">
    <name type="scientific">Globodera rostochiensis</name>
    <name type="common">Golden nematode worm</name>
    <name type="synonym">Heterodera rostochiensis</name>
    <dbReference type="NCBI Taxonomy" id="31243"/>
    <lineage>
        <taxon>Eukaryota</taxon>
        <taxon>Metazoa</taxon>
        <taxon>Ecdysozoa</taxon>
        <taxon>Nematoda</taxon>
        <taxon>Chromadorea</taxon>
        <taxon>Rhabditida</taxon>
        <taxon>Tylenchina</taxon>
        <taxon>Tylenchomorpha</taxon>
        <taxon>Tylenchoidea</taxon>
        <taxon>Heteroderidae</taxon>
        <taxon>Heteroderinae</taxon>
        <taxon>Globodera</taxon>
    </lineage>
</organism>
<accession>A0A914HKV0</accession>
<feature type="signal peptide" evidence="2">
    <location>
        <begin position="1"/>
        <end position="23"/>
    </location>
</feature>
<reference evidence="4" key="1">
    <citation type="submission" date="2022-11" db="UniProtKB">
        <authorList>
            <consortium name="WormBaseParasite"/>
        </authorList>
    </citation>
    <scope>IDENTIFICATION</scope>
</reference>
<proteinExistence type="predicted"/>
<feature type="region of interest" description="Disordered" evidence="1">
    <location>
        <begin position="24"/>
        <end position="45"/>
    </location>
</feature>
<name>A0A914HKV0_GLORO</name>
<feature type="chain" id="PRO_5038092777" evidence="2">
    <location>
        <begin position="24"/>
        <end position="146"/>
    </location>
</feature>
<feature type="compositionally biased region" description="Polar residues" evidence="1">
    <location>
        <begin position="24"/>
        <end position="41"/>
    </location>
</feature>